<dbReference type="InterPro" id="IPR001763">
    <property type="entry name" value="Rhodanese-like_dom"/>
</dbReference>
<dbReference type="CDD" id="cd01448">
    <property type="entry name" value="TST_Repeat_1"/>
    <property type="match status" value="1"/>
</dbReference>
<protein>
    <submittedName>
        <fullName evidence="4">Thiosulfate sulfurtransferase, Rhodanese-like protein</fullName>
        <ecNumber evidence="4">2.8.1.1</ecNumber>
    </submittedName>
</protein>
<dbReference type="InterPro" id="IPR045078">
    <property type="entry name" value="TST/MPST-like"/>
</dbReference>
<keyword evidence="1 4" id="KW-0808">Transferase</keyword>
<keyword evidence="5" id="KW-1185">Reference proteome</keyword>
<dbReference type="PANTHER" id="PTHR11364">
    <property type="entry name" value="THIOSULFATE SULFERTANSFERASE"/>
    <property type="match status" value="1"/>
</dbReference>
<dbReference type="PATRIC" id="fig|759362.5.peg.2104"/>
<dbReference type="PROSITE" id="PS50206">
    <property type="entry name" value="RHODANESE_3"/>
    <property type="match status" value="2"/>
</dbReference>
<evidence type="ECO:0000256" key="2">
    <source>
        <dbReference type="ARBA" id="ARBA00022737"/>
    </source>
</evidence>
<sequence length="291" mass="31420">MDRFPPLVSTDWLADNMTNPDVLVFDATQYLPNEPWDGRREYQAAHIPGAAFWDHNSVSDTDTDLPTMVPPLLRMMTATAAMGIGPGKRVVFYDQRHVTGAARGWWLLGLFGFDDVAILDGGFAKWQAEGRPVDSGVQNYAPTSPYSFKLRPERLRRAGDVLANLTTGDELLLDARLAGRYAGTDPEPRKTMRVGHIPHSLNMPYADLLNENGTLRDGASLRAQFDALGAGADRAVIASCGSGLTATIITLARVVAGLPQGAVYDGSWAEWGGHPELPIVAPAPALQQSAV</sequence>
<evidence type="ECO:0000313" key="5">
    <source>
        <dbReference type="Proteomes" id="UP000000692"/>
    </source>
</evidence>
<dbReference type="eggNOG" id="COG2897">
    <property type="taxonomic scope" value="Bacteria"/>
</dbReference>
<gene>
    <name evidence="4" type="ordered locus">KVU_2030</name>
</gene>
<dbReference type="GO" id="GO:0004792">
    <property type="term" value="F:thiosulfate-cyanide sulfurtransferase activity"/>
    <property type="evidence" value="ECO:0007669"/>
    <property type="project" value="UniProtKB-EC"/>
</dbReference>
<dbReference type="Proteomes" id="UP000000692">
    <property type="component" value="Chromosome"/>
</dbReference>
<dbReference type="CDD" id="cd01449">
    <property type="entry name" value="TST_Repeat_2"/>
    <property type="match status" value="1"/>
</dbReference>
<dbReference type="EC" id="2.8.1.1" evidence="4"/>
<feature type="domain" description="Rhodanese" evidence="3">
    <location>
        <begin position="18"/>
        <end position="135"/>
    </location>
</feature>
<feature type="domain" description="Rhodanese" evidence="3">
    <location>
        <begin position="166"/>
        <end position="280"/>
    </location>
</feature>
<dbReference type="PANTHER" id="PTHR11364:SF27">
    <property type="entry name" value="SULFURTRANSFERASE"/>
    <property type="match status" value="1"/>
</dbReference>
<keyword evidence="2" id="KW-0677">Repeat</keyword>
<dbReference type="Gene3D" id="3.40.250.10">
    <property type="entry name" value="Rhodanese-like domain"/>
    <property type="match status" value="2"/>
</dbReference>
<dbReference type="HOGENOM" id="CLU_031618_3_0_5"/>
<proteinExistence type="predicted"/>
<evidence type="ECO:0000256" key="1">
    <source>
        <dbReference type="ARBA" id="ARBA00022679"/>
    </source>
</evidence>
<dbReference type="OrthoDB" id="9781034at2"/>
<dbReference type="SMART" id="SM00450">
    <property type="entry name" value="RHOD"/>
    <property type="match status" value="2"/>
</dbReference>
<reference evidence="4 5" key="1">
    <citation type="journal article" date="2011" name="J. Bacteriol.">
        <title>Complete genome sequence of the industrial strain Ketogulonicigenium vulgare WSH-001.</title>
        <authorList>
            <person name="Liu L."/>
            <person name="Li Y."/>
            <person name="Zhang J."/>
            <person name="Zhou Z."/>
            <person name="Liu J."/>
            <person name="Li X."/>
            <person name="Zhou J."/>
            <person name="Du G."/>
            <person name="Wang L."/>
            <person name="Chen J."/>
        </authorList>
    </citation>
    <scope>NUCLEOTIDE SEQUENCE [LARGE SCALE GENOMIC DNA]</scope>
    <source>
        <strain evidence="4 5">WSH-001</strain>
    </source>
</reference>
<dbReference type="AlphaFoldDB" id="F9Y4Y5"/>
<dbReference type="SUPFAM" id="SSF52821">
    <property type="entry name" value="Rhodanese/Cell cycle control phosphatase"/>
    <property type="match status" value="2"/>
</dbReference>
<organism evidence="4 5">
    <name type="scientific">Ketogulonicigenium vulgare (strain WSH-001)</name>
    <dbReference type="NCBI Taxonomy" id="759362"/>
    <lineage>
        <taxon>Bacteria</taxon>
        <taxon>Pseudomonadati</taxon>
        <taxon>Pseudomonadota</taxon>
        <taxon>Alphaproteobacteria</taxon>
        <taxon>Rhodobacterales</taxon>
        <taxon>Roseobacteraceae</taxon>
        <taxon>Ketogulonicigenium</taxon>
    </lineage>
</organism>
<evidence type="ECO:0000259" key="3">
    <source>
        <dbReference type="PROSITE" id="PS50206"/>
    </source>
</evidence>
<dbReference type="RefSeq" id="WP_014537993.1">
    <property type="nucleotide sequence ID" value="NC_017384.1"/>
</dbReference>
<dbReference type="InterPro" id="IPR036873">
    <property type="entry name" value="Rhodanese-like_dom_sf"/>
</dbReference>
<name>F9Y4Y5_KETVW</name>
<accession>F9Y4Y5</accession>
<dbReference type="KEGG" id="kvl:KVU_2030"/>
<dbReference type="EMBL" id="CP002018">
    <property type="protein sequence ID" value="AEM41869.1"/>
    <property type="molecule type" value="Genomic_DNA"/>
</dbReference>
<dbReference type="Pfam" id="PF00581">
    <property type="entry name" value="Rhodanese"/>
    <property type="match status" value="2"/>
</dbReference>
<evidence type="ECO:0000313" key="4">
    <source>
        <dbReference type="EMBL" id="AEM41869.1"/>
    </source>
</evidence>